<evidence type="ECO:0000313" key="3">
    <source>
        <dbReference type="Proteomes" id="UP001215280"/>
    </source>
</evidence>
<comment type="caution">
    <text evidence="2">The sequence shown here is derived from an EMBL/GenBank/DDBJ whole genome shotgun (WGS) entry which is preliminary data.</text>
</comment>
<accession>A0AAD7I1R1</accession>
<protein>
    <submittedName>
        <fullName evidence="2">Uncharacterized protein</fullName>
    </submittedName>
</protein>
<feature type="region of interest" description="Disordered" evidence="1">
    <location>
        <begin position="58"/>
        <end position="147"/>
    </location>
</feature>
<dbReference type="AlphaFoldDB" id="A0AAD7I1R1"/>
<evidence type="ECO:0000313" key="2">
    <source>
        <dbReference type="EMBL" id="KAJ7732572.1"/>
    </source>
</evidence>
<sequence>MLLNCSIQTRLSLLAMASQAVLGFLPCLPSVLTRVARHQVCLSLVFTVRLLRLGPHHLPDKARIPPVSGSDDTSSQALPRSGQRISALQPPSRPFNRQSASTAGTPANRRDFRPSVACVRSPQHKKRTPSSDQTKVNGAHGRVDHPWTRQCQSPLSAFDCEGGGMAGWRDVHSGPRRDDFHFTK</sequence>
<proteinExistence type="predicted"/>
<reference evidence="2" key="1">
    <citation type="submission" date="2023-03" db="EMBL/GenBank/DDBJ databases">
        <title>Massive genome expansion in bonnet fungi (Mycena s.s.) driven by repeated elements and novel gene families across ecological guilds.</title>
        <authorList>
            <consortium name="Lawrence Berkeley National Laboratory"/>
            <person name="Harder C.B."/>
            <person name="Miyauchi S."/>
            <person name="Viragh M."/>
            <person name="Kuo A."/>
            <person name="Thoen E."/>
            <person name="Andreopoulos B."/>
            <person name="Lu D."/>
            <person name="Skrede I."/>
            <person name="Drula E."/>
            <person name="Henrissat B."/>
            <person name="Morin E."/>
            <person name="Kohler A."/>
            <person name="Barry K."/>
            <person name="LaButti K."/>
            <person name="Morin E."/>
            <person name="Salamov A."/>
            <person name="Lipzen A."/>
            <person name="Mereny Z."/>
            <person name="Hegedus B."/>
            <person name="Baldrian P."/>
            <person name="Stursova M."/>
            <person name="Weitz H."/>
            <person name="Taylor A."/>
            <person name="Grigoriev I.V."/>
            <person name="Nagy L.G."/>
            <person name="Martin F."/>
            <person name="Kauserud H."/>
        </authorList>
    </citation>
    <scope>NUCLEOTIDE SEQUENCE</scope>
    <source>
        <strain evidence="2">CBHHK188m</strain>
    </source>
</reference>
<gene>
    <name evidence="2" type="ORF">DFH07DRAFT_846334</name>
</gene>
<feature type="compositionally biased region" description="Polar residues" evidence="1">
    <location>
        <begin position="70"/>
        <end position="86"/>
    </location>
</feature>
<name>A0AAD7I1R1_9AGAR</name>
<dbReference type="Proteomes" id="UP001215280">
    <property type="component" value="Unassembled WGS sequence"/>
</dbReference>
<keyword evidence="3" id="KW-1185">Reference proteome</keyword>
<organism evidence="2 3">
    <name type="scientific">Mycena maculata</name>
    <dbReference type="NCBI Taxonomy" id="230809"/>
    <lineage>
        <taxon>Eukaryota</taxon>
        <taxon>Fungi</taxon>
        <taxon>Dikarya</taxon>
        <taxon>Basidiomycota</taxon>
        <taxon>Agaricomycotina</taxon>
        <taxon>Agaricomycetes</taxon>
        <taxon>Agaricomycetidae</taxon>
        <taxon>Agaricales</taxon>
        <taxon>Marasmiineae</taxon>
        <taxon>Mycenaceae</taxon>
        <taxon>Mycena</taxon>
    </lineage>
</organism>
<evidence type="ECO:0000256" key="1">
    <source>
        <dbReference type="SAM" id="MobiDB-lite"/>
    </source>
</evidence>
<dbReference type="EMBL" id="JARJLG010000174">
    <property type="protein sequence ID" value="KAJ7732572.1"/>
    <property type="molecule type" value="Genomic_DNA"/>
</dbReference>
<feature type="compositionally biased region" description="Polar residues" evidence="1">
    <location>
        <begin position="95"/>
        <end position="105"/>
    </location>
</feature>